<comment type="caution">
    <text evidence="4">The sequence shown here is derived from an EMBL/GenBank/DDBJ whole genome shotgun (WGS) entry which is preliminary data.</text>
</comment>
<dbReference type="SUPFAM" id="SSF53686">
    <property type="entry name" value="Tryptophan synthase beta subunit-like PLP-dependent enzymes"/>
    <property type="match status" value="1"/>
</dbReference>
<reference evidence="4 5" key="1">
    <citation type="submission" date="2023-06" db="EMBL/GenBank/DDBJ databases">
        <title>Azospirillum isscasensis sp.nov, a bacterium isolated from rhizosphere soil of rice.</title>
        <authorList>
            <person name="Wang H."/>
        </authorList>
    </citation>
    <scope>NUCLEOTIDE SEQUENCE [LARGE SCALE GENOMIC DNA]</scope>
    <source>
        <strain evidence="4 5">C340-1</strain>
    </source>
</reference>
<evidence type="ECO:0000259" key="3">
    <source>
        <dbReference type="Pfam" id="PF00291"/>
    </source>
</evidence>
<organism evidence="4 5">
    <name type="scientific">Azospirillum isscasi</name>
    <dbReference type="NCBI Taxonomy" id="3053926"/>
    <lineage>
        <taxon>Bacteria</taxon>
        <taxon>Pseudomonadati</taxon>
        <taxon>Pseudomonadota</taxon>
        <taxon>Alphaproteobacteria</taxon>
        <taxon>Rhodospirillales</taxon>
        <taxon>Azospirillaceae</taxon>
        <taxon>Azospirillum</taxon>
    </lineage>
</organism>
<dbReference type="Pfam" id="PF00291">
    <property type="entry name" value="PALP"/>
    <property type="match status" value="1"/>
</dbReference>
<accession>A0ABU0WAF0</accession>
<dbReference type="NCBIfam" id="NF006058">
    <property type="entry name" value="PRK08206.1"/>
    <property type="match status" value="1"/>
</dbReference>
<keyword evidence="5" id="KW-1185">Reference proteome</keyword>
<dbReference type="RefSeq" id="WP_306703148.1">
    <property type="nucleotide sequence ID" value="NZ_JAUJFI010000001.1"/>
</dbReference>
<dbReference type="Gene3D" id="3.40.50.1100">
    <property type="match status" value="2"/>
</dbReference>
<dbReference type="Proteomes" id="UP001227317">
    <property type="component" value="Unassembled WGS sequence"/>
</dbReference>
<sequence>MPGSPLLHPTALYHNPRADRQASYGAERRRVLSLEAHATARRAIAAWPGYAPTPLAALPGLAAAAGVGRLWYKDEGGRFGLGSFKALGGAYAVFRLLAAEVAARTGGPEPSAADLLAGRHRSVVSAITVTCATDGNHGRSVAWGAKTFGCGCVIYIHATVSDGRRDAIAAFGAEVVRTEGNYDDAVRRAGADAAANGWLVVSDTSYDGYMDVPRDVMQGYTVMVQEVVEQLPAGERPTHVFIQAGVGGLAAAVCGHLWERWGPDRPRLIVVEPDKAACLYESARAGRPATVTGDLGTIMAGLACGEVSLLAWTILEAGADAFQTVTDDAAREAMRLLAAGTGGDRPLVAGESAVAGLAGLLCALGAGAGKELGLGPDSRILLFGSEGDTDPDLYAAIVGRSADEVRAAACAN</sequence>
<evidence type="ECO:0000313" key="5">
    <source>
        <dbReference type="Proteomes" id="UP001227317"/>
    </source>
</evidence>
<dbReference type="EMBL" id="JAUJFI010000001">
    <property type="protein sequence ID" value="MDQ2101161.1"/>
    <property type="molecule type" value="Genomic_DNA"/>
</dbReference>
<dbReference type="EC" id="4.3.1.15" evidence="4"/>
<proteinExistence type="predicted"/>
<evidence type="ECO:0000256" key="1">
    <source>
        <dbReference type="ARBA" id="ARBA00001933"/>
    </source>
</evidence>
<feature type="domain" description="Tryptophan synthase beta chain-like PALP" evidence="3">
    <location>
        <begin position="48"/>
        <end position="365"/>
    </location>
</feature>
<dbReference type="GO" id="GO:0008838">
    <property type="term" value="F:diaminopropionate ammonia-lyase activity"/>
    <property type="evidence" value="ECO:0007669"/>
    <property type="project" value="UniProtKB-EC"/>
</dbReference>
<dbReference type="InterPro" id="IPR036052">
    <property type="entry name" value="TrpB-like_PALP_sf"/>
</dbReference>
<dbReference type="InterPro" id="IPR001926">
    <property type="entry name" value="TrpB-like_PALP"/>
</dbReference>
<evidence type="ECO:0000256" key="2">
    <source>
        <dbReference type="ARBA" id="ARBA00022898"/>
    </source>
</evidence>
<gene>
    <name evidence="4" type="ORF">QSG27_00460</name>
</gene>
<comment type="cofactor">
    <cofactor evidence="1">
        <name>pyridoxal 5'-phosphate</name>
        <dbReference type="ChEBI" id="CHEBI:597326"/>
    </cofactor>
</comment>
<keyword evidence="2" id="KW-0663">Pyridoxal phosphate</keyword>
<name>A0ABU0WAF0_9PROT</name>
<dbReference type="PANTHER" id="PTHR42937">
    <property type="match status" value="1"/>
</dbReference>
<protein>
    <submittedName>
        <fullName evidence="4">Diaminopropionate ammonia-lyase</fullName>
        <ecNumber evidence="4">4.3.1.15</ecNumber>
    </submittedName>
</protein>
<dbReference type="PANTHER" id="PTHR42937:SF1">
    <property type="entry name" value="DIAMINOPROPIONATE AMMONIA-LYASE"/>
    <property type="match status" value="1"/>
</dbReference>
<evidence type="ECO:0000313" key="4">
    <source>
        <dbReference type="EMBL" id="MDQ2101161.1"/>
    </source>
</evidence>
<keyword evidence="4" id="KW-0456">Lyase</keyword>
<dbReference type="InterPro" id="IPR010081">
    <property type="entry name" value="DiNH2opropionate_NH3_lyase"/>
</dbReference>
<dbReference type="NCBIfam" id="TIGR01747">
    <property type="entry name" value="diampropi_NH3ly"/>
    <property type="match status" value="1"/>
</dbReference>